<gene>
    <name evidence="2" type="ORF">LY89DRAFT_763676</name>
</gene>
<proteinExistence type="predicted"/>
<dbReference type="RefSeq" id="XP_018063448.1">
    <property type="nucleotide sequence ID" value="XM_018221604.1"/>
</dbReference>
<feature type="non-terminal residue" evidence="2">
    <location>
        <position position="1"/>
    </location>
</feature>
<sequence>VDFVRLYFRTLTALFLRHNAPFTNHIALYTVDPFHKYNCNLLPPMPPNIPTKSPPKNWLDIKKLRLEWINTRMPLPGQDFLYRVAEEVLRRMGPDTYIVALAGIEDWGDVMENETFHTSIWHYNGAFDDCMEYGVAEVLHARDYETYKPIARKYFNFPGAMASSLTTCLLHERRECWKVLQKHPLFSYFKNAYHIKLCLVKFFNTRYTSLFADITGAHITLDSNGVYGSTTSLRLPDEYPEFSDVSNDFYTAKFRLGYQTEEQSKKEKEEARLDWRKMTDDMCFRWSCGSEEKLFVLNAMIWLRLLHAANPNQQSLKEMLVLLFGEEDIEDEDDDVKAEEKDDDAISDVSSCGGVKDAGDEDKNVKVASESDVKTFLGYGDSRTRPATNSEGLTWDGILEGVKAHYVC</sequence>
<feature type="region of interest" description="Disordered" evidence="1">
    <location>
        <begin position="332"/>
        <end position="364"/>
    </location>
</feature>
<dbReference type="InParanoid" id="A0A132BA19"/>
<dbReference type="KEGG" id="psco:LY89DRAFT_763676"/>
<dbReference type="EMBL" id="KQ947433">
    <property type="protein sequence ID" value="KUJ09093.1"/>
    <property type="molecule type" value="Genomic_DNA"/>
</dbReference>
<dbReference type="GeneID" id="28831330"/>
<name>A0A132BA19_MOLSC</name>
<evidence type="ECO:0000313" key="2">
    <source>
        <dbReference type="EMBL" id="KUJ09093.1"/>
    </source>
</evidence>
<dbReference type="OrthoDB" id="3541187at2759"/>
<evidence type="ECO:0000313" key="3">
    <source>
        <dbReference type="Proteomes" id="UP000070700"/>
    </source>
</evidence>
<accession>A0A132BA19</accession>
<protein>
    <submittedName>
        <fullName evidence="2">Uncharacterized protein</fullName>
    </submittedName>
</protein>
<reference evidence="2 3" key="1">
    <citation type="submission" date="2015-10" db="EMBL/GenBank/DDBJ databases">
        <title>Full genome of DAOMC 229536 Phialocephala scopiformis, a fungal endophyte of spruce producing the potent anti-insectan compound rugulosin.</title>
        <authorList>
            <consortium name="DOE Joint Genome Institute"/>
            <person name="Walker A.K."/>
            <person name="Frasz S.L."/>
            <person name="Seifert K.A."/>
            <person name="Miller J.D."/>
            <person name="Mondo S.J."/>
            <person name="Labutti K."/>
            <person name="Lipzen A."/>
            <person name="Dockter R."/>
            <person name="Kennedy M."/>
            <person name="Grigoriev I.V."/>
            <person name="Spatafora J.W."/>
        </authorList>
    </citation>
    <scope>NUCLEOTIDE SEQUENCE [LARGE SCALE GENOMIC DNA]</scope>
    <source>
        <strain evidence="2 3">CBS 120377</strain>
    </source>
</reference>
<dbReference type="AlphaFoldDB" id="A0A132BA19"/>
<dbReference type="Proteomes" id="UP000070700">
    <property type="component" value="Unassembled WGS sequence"/>
</dbReference>
<keyword evidence="3" id="KW-1185">Reference proteome</keyword>
<feature type="compositionally biased region" description="Acidic residues" evidence="1">
    <location>
        <begin position="332"/>
        <end position="346"/>
    </location>
</feature>
<evidence type="ECO:0000256" key="1">
    <source>
        <dbReference type="SAM" id="MobiDB-lite"/>
    </source>
</evidence>
<organism evidence="2 3">
    <name type="scientific">Mollisia scopiformis</name>
    <name type="common">Conifer needle endophyte fungus</name>
    <name type="synonym">Phialocephala scopiformis</name>
    <dbReference type="NCBI Taxonomy" id="149040"/>
    <lineage>
        <taxon>Eukaryota</taxon>
        <taxon>Fungi</taxon>
        <taxon>Dikarya</taxon>
        <taxon>Ascomycota</taxon>
        <taxon>Pezizomycotina</taxon>
        <taxon>Leotiomycetes</taxon>
        <taxon>Helotiales</taxon>
        <taxon>Mollisiaceae</taxon>
        <taxon>Mollisia</taxon>
    </lineage>
</organism>